<reference evidence="3" key="1">
    <citation type="journal article" date="2008" name="Nat. Genet.">
        <title>The Pristionchus pacificus genome provides a unique perspective on nematode lifestyle and parasitism.</title>
        <authorList>
            <person name="Dieterich C."/>
            <person name="Clifton S.W."/>
            <person name="Schuster L.N."/>
            <person name="Chinwalla A."/>
            <person name="Delehaunty K."/>
            <person name="Dinkelacker I."/>
            <person name="Fulton L."/>
            <person name="Fulton R."/>
            <person name="Godfrey J."/>
            <person name="Minx P."/>
            <person name="Mitreva M."/>
            <person name="Roeseler W."/>
            <person name="Tian H."/>
            <person name="Witte H."/>
            <person name="Yang S.P."/>
            <person name="Wilson R.K."/>
            <person name="Sommer R.J."/>
        </authorList>
    </citation>
    <scope>NUCLEOTIDE SEQUENCE [LARGE SCALE GENOMIC DNA]</scope>
    <source>
        <strain evidence="3">PS312</strain>
    </source>
</reference>
<feature type="compositionally biased region" description="Low complexity" evidence="1">
    <location>
        <begin position="752"/>
        <end position="762"/>
    </location>
</feature>
<dbReference type="AlphaFoldDB" id="A0A8R1U4M9"/>
<feature type="compositionally biased region" description="Basic and acidic residues" evidence="1">
    <location>
        <begin position="955"/>
        <end position="967"/>
    </location>
</feature>
<reference evidence="2" key="2">
    <citation type="submission" date="2022-06" db="UniProtKB">
        <authorList>
            <consortium name="EnsemblMetazoa"/>
        </authorList>
    </citation>
    <scope>IDENTIFICATION</scope>
    <source>
        <strain evidence="2">PS312</strain>
    </source>
</reference>
<sequence length="975" mass="107852">MTMPIVISSLENPKSHCFRESRSLSCAKPLQICQILMLTASDEIEEKIMTHLEYMLNAHALCSMSSMLKTEHSSTRGSKRRLDDLLGEKMSGGHKSPPMKKMSVLQQYRYELNILMMGKDAFLLKQRHSSLVIDPRRIDDDGIMSRFAPLYQQVSQLHTDPEEHQEHLNLIKDIVKGSIVLEWPRSVYGVHKSGHDEATEVDQAPLIHRARNVVKCRTSHPTMRIKVYALTAAAEQQRGSGGPQLLEAFFRCSLTKAQTGVIGEQCDSRNVTIAGRMILTQREGTAAPKTAAFTGAIVNNDGKLVASQAAPDYQAFDILNSLNEGMRSTSFKYENGVLCASFPEMGVTLNSMVDRRQLATRYAILNEVFIKIDSLLIEHSFQSLPFLIAITNDQTEPLLNSIIWSRMLDKEHYDGSEPQSPITYGVLKEAARQFVKSQISQARSLTDRELLHFQAMHFLPKVNKCRSELEVEDLDNSLYLDTEEIGEMKYADTIADIDKMIEAKRKLKDKLLTKFVKDHVIIEKHEFMGETCVSILDGRSELRHTPWQWLFKATELILDVGHKLCPSPAIAEKKSTKTKKQLAAAEEYHTMMSLFNKGVVSFFSVYDTRSAFKQLREDGEDVQDGGNVMLRFCDENAGHISFVFGLDVHDKLVMGSIGGETIKDFKQGLSEALMDEEYPAKHGRLNECASGQTDGQMVLNYQTPFPDEEITKRINPFSGTEVDRNKFNLPNFNNPLDSLGLSGLALASTSPFSSPLNLPSLPAQQQTTTIKKRGRKPTNGQSQSSSSSMVEPMLFFQDSLFTGLNSSATAPPIITDGLIGDGEEEMKDMLKIKSESLSPKGGASPKTTAASPFASLSGVKASAAQPAAAAAAAASSSSMPAPAVEAGVAAILEQPMFQTMLSQLMQQTITQMFSGGDVNAISAADNEDTKADMKPNRVKLKAQHPAARPPQSLDDILRATDEMKNGEDSDQEPEY</sequence>
<gene>
    <name evidence="2" type="primary">WBGene00093571</name>
</gene>
<dbReference type="Proteomes" id="UP000005239">
    <property type="component" value="Unassembled WGS sequence"/>
</dbReference>
<organism evidence="2 3">
    <name type="scientific">Pristionchus pacificus</name>
    <name type="common">Parasitic nematode worm</name>
    <dbReference type="NCBI Taxonomy" id="54126"/>
    <lineage>
        <taxon>Eukaryota</taxon>
        <taxon>Metazoa</taxon>
        <taxon>Ecdysozoa</taxon>
        <taxon>Nematoda</taxon>
        <taxon>Chromadorea</taxon>
        <taxon>Rhabditida</taxon>
        <taxon>Rhabditina</taxon>
        <taxon>Diplogasteromorpha</taxon>
        <taxon>Diplogasteroidea</taxon>
        <taxon>Neodiplogasteridae</taxon>
        <taxon>Pristionchus</taxon>
    </lineage>
</organism>
<protein>
    <submittedName>
        <fullName evidence="2">Uncharacterized protein</fullName>
    </submittedName>
</protein>
<keyword evidence="3" id="KW-1185">Reference proteome</keyword>
<evidence type="ECO:0000256" key="1">
    <source>
        <dbReference type="SAM" id="MobiDB-lite"/>
    </source>
</evidence>
<evidence type="ECO:0000313" key="2">
    <source>
        <dbReference type="EnsemblMetazoa" id="PPA04017.1"/>
    </source>
</evidence>
<accession>A0A8R1U4M9</accession>
<dbReference type="EnsemblMetazoa" id="PPA04017.1">
    <property type="protein sequence ID" value="PPA04017.1"/>
    <property type="gene ID" value="WBGene00093571"/>
</dbReference>
<proteinExistence type="predicted"/>
<evidence type="ECO:0000313" key="3">
    <source>
        <dbReference type="Proteomes" id="UP000005239"/>
    </source>
</evidence>
<name>A0A8R1U4M9_PRIPA</name>
<feature type="region of interest" description="Disordered" evidence="1">
    <location>
        <begin position="925"/>
        <end position="975"/>
    </location>
</feature>
<feature type="region of interest" description="Disordered" evidence="1">
    <location>
        <begin position="752"/>
        <end position="789"/>
    </location>
</feature>